<keyword evidence="4" id="KW-0597">Phosphoprotein</keyword>
<evidence type="ECO:0000313" key="14">
    <source>
        <dbReference type="Proteomes" id="UP001519307"/>
    </source>
</evidence>
<dbReference type="InterPro" id="IPR003661">
    <property type="entry name" value="HisK_dim/P_dom"/>
</dbReference>
<comment type="catalytic activity">
    <reaction evidence="1">
        <text>ATP + protein L-histidine = ADP + protein N-phospho-L-histidine.</text>
        <dbReference type="EC" id="2.7.13.3"/>
    </reaction>
</comment>
<keyword evidence="7" id="KW-0902">Two-component regulatory system</keyword>
<feature type="transmembrane region" description="Helical" evidence="9">
    <location>
        <begin position="6"/>
        <end position="28"/>
    </location>
</feature>
<dbReference type="Gene3D" id="3.30.565.10">
    <property type="entry name" value="Histidine kinase-like ATPase, C-terminal domain"/>
    <property type="match status" value="1"/>
</dbReference>
<dbReference type="RefSeq" id="WP_209700535.1">
    <property type="nucleotide sequence ID" value="NZ_JAGGLM010000001.1"/>
</dbReference>
<dbReference type="Gene3D" id="6.10.340.10">
    <property type="match status" value="1"/>
</dbReference>
<evidence type="ECO:0000256" key="7">
    <source>
        <dbReference type="ARBA" id="ARBA00023012"/>
    </source>
</evidence>
<feature type="domain" description="Histidine kinase" evidence="10">
    <location>
        <begin position="354"/>
        <end position="566"/>
    </location>
</feature>
<feature type="domain" description="HAMP" evidence="12">
    <location>
        <begin position="178"/>
        <end position="230"/>
    </location>
</feature>
<evidence type="ECO:0000313" key="13">
    <source>
        <dbReference type="EMBL" id="MBP2031586.1"/>
    </source>
</evidence>
<accession>A0ABS4KQ34</accession>
<name>A0ABS4KQ34_9CLOT</name>
<dbReference type="Pfam" id="PF00512">
    <property type="entry name" value="HisKA"/>
    <property type="match status" value="1"/>
</dbReference>
<dbReference type="SMART" id="SM00388">
    <property type="entry name" value="HisKA"/>
    <property type="match status" value="1"/>
</dbReference>
<dbReference type="SUPFAM" id="SSF55785">
    <property type="entry name" value="PYP-like sensor domain (PAS domain)"/>
    <property type="match status" value="1"/>
</dbReference>
<dbReference type="CDD" id="cd00082">
    <property type="entry name" value="HisKA"/>
    <property type="match status" value="1"/>
</dbReference>
<dbReference type="SUPFAM" id="SSF55874">
    <property type="entry name" value="ATPase domain of HSP90 chaperone/DNA topoisomerase II/histidine kinase"/>
    <property type="match status" value="1"/>
</dbReference>
<dbReference type="InterPro" id="IPR004358">
    <property type="entry name" value="Sig_transdc_His_kin-like_C"/>
</dbReference>
<feature type="domain" description="PAS" evidence="11">
    <location>
        <begin position="235"/>
        <end position="275"/>
    </location>
</feature>
<dbReference type="InterPro" id="IPR050351">
    <property type="entry name" value="BphY/WalK/GraS-like"/>
</dbReference>
<dbReference type="EC" id="2.7.13.3" evidence="3"/>
<feature type="transmembrane region" description="Helical" evidence="9">
    <location>
        <begin position="154"/>
        <end position="173"/>
    </location>
</feature>
<keyword evidence="5 13" id="KW-0808">Transferase</keyword>
<dbReference type="CDD" id="cd00130">
    <property type="entry name" value="PAS"/>
    <property type="match status" value="1"/>
</dbReference>
<evidence type="ECO:0000256" key="1">
    <source>
        <dbReference type="ARBA" id="ARBA00000085"/>
    </source>
</evidence>
<dbReference type="NCBIfam" id="TIGR00229">
    <property type="entry name" value="sensory_box"/>
    <property type="match status" value="1"/>
</dbReference>
<evidence type="ECO:0000259" key="11">
    <source>
        <dbReference type="PROSITE" id="PS50112"/>
    </source>
</evidence>
<evidence type="ECO:0000256" key="4">
    <source>
        <dbReference type="ARBA" id="ARBA00022553"/>
    </source>
</evidence>
<dbReference type="PANTHER" id="PTHR45453">
    <property type="entry name" value="PHOSPHATE REGULON SENSOR PROTEIN PHOR"/>
    <property type="match status" value="1"/>
</dbReference>
<evidence type="ECO:0000256" key="3">
    <source>
        <dbReference type="ARBA" id="ARBA00012438"/>
    </source>
</evidence>
<comment type="subcellular location">
    <subcellularLocation>
        <location evidence="2">Membrane</location>
    </subcellularLocation>
</comment>
<dbReference type="EMBL" id="JAGGLM010000001">
    <property type="protein sequence ID" value="MBP2031586.1"/>
    <property type="molecule type" value="Genomic_DNA"/>
</dbReference>
<dbReference type="GO" id="GO:0004673">
    <property type="term" value="F:protein histidine kinase activity"/>
    <property type="evidence" value="ECO:0007669"/>
    <property type="project" value="UniProtKB-EC"/>
</dbReference>
<dbReference type="InterPro" id="IPR035965">
    <property type="entry name" value="PAS-like_dom_sf"/>
</dbReference>
<dbReference type="SMART" id="SM00304">
    <property type="entry name" value="HAMP"/>
    <property type="match status" value="1"/>
</dbReference>
<keyword evidence="6 13" id="KW-0418">Kinase</keyword>
<dbReference type="InterPro" id="IPR000014">
    <property type="entry name" value="PAS"/>
</dbReference>
<dbReference type="SUPFAM" id="SSF158472">
    <property type="entry name" value="HAMP domain-like"/>
    <property type="match status" value="1"/>
</dbReference>
<keyword evidence="9" id="KW-0812">Transmembrane</keyword>
<dbReference type="CDD" id="cd00075">
    <property type="entry name" value="HATPase"/>
    <property type="match status" value="1"/>
</dbReference>
<evidence type="ECO:0000259" key="12">
    <source>
        <dbReference type="PROSITE" id="PS50885"/>
    </source>
</evidence>
<gene>
    <name evidence="13" type="ORF">J2Z42_000251</name>
</gene>
<dbReference type="Pfam" id="PF02518">
    <property type="entry name" value="HATPase_c"/>
    <property type="match status" value="1"/>
</dbReference>
<dbReference type="Proteomes" id="UP001519307">
    <property type="component" value="Unassembled WGS sequence"/>
</dbReference>
<organism evidence="13 14">
    <name type="scientific">Clostridium algifaecis</name>
    <dbReference type="NCBI Taxonomy" id="1472040"/>
    <lineage>
        <taxon>Bacteria</taxon>
        <taxon>Bacillati</taxon>
        <taxon>Bacillota</taxon>
        <taxon>Clostridia</taxon>
        <taxon>Eubacteriales</taxon>
        <taxon>Clostridiaceae</taxon>
        <taxon>Clostridium</taxon>
    </lineage>
</organism>
<dbReference type="SUPFAM" id="SSF47384">
    <property type="entry name" value="Homodimeric domain of signal transducing histidine kinase"/>
    <property type="match status" value="1"/>
</dbReference>
<keyword evidence="14" id="KW-1185">Reference proteome</keyword>
<dbReference type="InterPro" id="IPR003594">
    <property type="entry name" value="HATPase_dom"/>
</dbReference>
<sequence>MKKKLMISMLGTLVFSFVIMTTLFVIIVNHQYIENMKQILKINNDIIINTIQEKNDKDRSIFFKNNFKNGIIRETYIDKNGKVLSDSAVSEKYLENHNSRKEVQEARSNGTGYSIRFSYTIGRSTIYFATLTKDGHVVRSAMNMQIVRGFESNYFKYYIIIVVLSIIISILFVTKLSKSIVKPLKELEKITSSIANGNLNMRVKIKTRDEIGELAKTFNNMADELEVTLNDSINQSNKLEAILKSMDSGVIAVDKNNKVIMINPYAKDIFGIDRDIIGENLMDSIRDFELEDIFKYDNNEYKEIKTLWPKQRELRIKTAYIINKHHDRIGTVAVVQDITDIKKLENIRSQFVANVSHELKTPLTSIKGFSETLRYVDDAENKNKFLDIIDDEVNRLTRLINDILTLSHIENDKNDKLEEVNVNSIIEDVSYLMKNTAQKKNIDINVQISNIPIIYGDKDRFKQMIINLVDNGIKYSDNGGKINIVTRLKENKCIISVEDHGVGISKEHQERLFERFYRVDKARSRSQGGTGLGLAIVKHIVMGFNGNIKVESEVGNGSKFIVEIPL</sequence>
<dbReference type="Gene3D" id="1.10.287.130">
    <property type="match status" value="1"/>
</dbReference>
<dbReference type="SMART" id="SM00387">
    <property type="entry name" value="HATPase_c"/>
    <property type="match status" value="1"/>
</dbReference>
<dbReference type="InterPro" id="IPR036890">
    <property type="entry name" value="HATPase_C_sf"/>
</dbReference>
<dbReference type="Gene3D" id="3.30.450.20">
    <property type="entry name" value="PAS domain"/>
    <property type="match status" value="1"/>
</dbReference>
<evidence type="ECO:0000256" key="5">
    <source>
        <dbReference type="ARBA" id="ARBA00022679"/>
    </source>
</evidence>
<protein>
    <recommendedName>
        <fullName evidence="3">histidine kinase</fullName>
        <ecNumber evidence="3">2.7.13.3</ecNumber>
    </recommendedName>
</protein>
<dbReference type="PRINTS" id="PR00344">
    <property type="entry name" value="BCTRLSENSOR"/>
</dbReference>
<evidence type="ECO:0000256" key="6">
    <source>
        <dbReference type="ARBA" id="ARBA00022777"/>
    </source>
</evidence>
<dbReference type="Pfam" id="PF00672">
    <property type="entry name" value="HAMP"/>
    <property type="match status" value="1"/>
</dbReference>
<dbReference type="PROSITE" id="PS50112">
    <property type="entry name" value="PAS"/>
    <property type="match status" value="1"/>
</dbReference>
<comment type="caution">
    <text evidence="13">The sequence shown here is derived from an EMBL/GenBank/DDBJ whole genome shotgun (WGS) entry which is preliminary data.</text>
</comment>
<dbReference type="NCBIfam" id="NF046044">
    <property type="entry name" value="PnpS"/>
    <property type="match status" value="1"/>
</dbReference>
<proteinExistence type="predicted"/>
<dbReference type="PROSITE" id="PS50885">
    <property type="entry name" value="HAMP"/>
    <property type="match status" value="1"/>
</dbReference>
<dbReference type="CDD" id="cd06225">
    <property type="entry name" value="HAMP"/>
    <property type="match status" value="1"/>
</dbReference>
<dbReference type="InterPro" id="IPR005467">
    <property type="entry name" value="His_kinase_dom"/>
</dbReference>
<dbReference type="PANTHER" id="PTHR45453:SF1">
    <property type="entry name" value="PHOSPHATE REGULON SENSOR PROTEIN PHOR"/>
    <property type="match status" value="1"/>
</dbReference>
<keyword evidence="8 9" id="KW-0472">Membrane</keyword>
<reference evidence="13 14" key="1">
    <citation type="submission" date="2021-03" db="EMBL/GenBank/DDBJ databases">
        <title>Genomic Encyclopedia of Type Strains, Phase IV (KMG-IV): sequencing the most valuable type-strain genomes for metagenomic binning, comparative biology and taxonomic classification.</title>
        <authorList>
            <person name="Goeker M."/>
        </authorList>
    </citation>
    <scope>NUCLEOTIDE SEQUENCE [LARGE SCALE GENOMIC DNA]</scope>
    <source>
        <strain evidence="13 14">DSM 28783</strain>
    </source>
</reference>
<evidence type="ECO:0000259" key="10">
    <source>
        <dbReference type="PROSITE" id="PS50109"/>
    </source>
</evidence>
<evidence type="ECO:0000256" key="2">
    <source>
        <dbReference type="ARBA" id="ARBA00004370"/>
    </source>
</evidence>
<evidence type="ECO:0000256" key="8">
    <source>
        <dbReference type="ARBA" id="ARBA00023136"/>
    </source>
</evidence>
<dbReference type="Pfam" id="PF13188">
    <property type="entry name" value="PAS_8"/>
    <property type="match status" value="1"/>
</dbReference>
<evidence type="ECO:0000256" key="9">
    <source>
        <dbReference type="SAM" id="Phobius"/>
    </source>
</evidence>
<keyword evidence="9" id="KW-1133">Transmembrane helix</keyword>
<dbReference type="InterPro" id="IPR003660">
    <property type="entry name" value="HAMP_dom"/>
</dbReference>
<dbReference type="PROSITE" id="PS50109">
    <property type="entry name" value="HIS_KIN"/>
    <property type="match status" value="1"/>
</dbReference>
<dbReference type="InterPro" id="IPR036097">
    <property type="entry name" value="HisK_dim/P_sf"/>
</dbReference>
<dbReference type="SMART" id="SM00091">
    <property type="entry name" value="PAS"/>
    <property type="match status" value="1"/>
</dbReference>